<accession>A0AAV9GPQ6</accession>
<dbReference type="GO" id="GO:0071031">
    <property type="term" value="P:nuclear mRNA surveillance of mRNA 3'-end processing"/>
    <property type="evidence" value="ECO:0007669"/>
    <property type="project" value="TreeGrafter"/>
</dbReference>
<dbReference type="GO" id="GO:0071036">
    <property type="term" value="P:nuclear polyadenylation-dependent snoRNA catabolic process"/>
    <property type="evidence" value="ECO:0007669"/>
    <property type="project" value="TreeGrafter"/>
</dbReference>
<feature type="region of interest" description="Disordered" evidence="4">
    <location>
        <begin position="140"/>
        <end position="272"/>
    </location>
</feature>
<dbReference type="GO" id="GO:0071035">
    <property type="term" value="P:nuclear polyadenylation-dependent rRNA catabolic process"/>
    <property type="evidence" value="ECO:0007669"/>
    <property type="project" value="TreeGrafter"/>
</dbReference>
<feature type="compositionally biased region" description="Pro residues" evidence="4">
    <location>
        <begin position="238"/>
        <end position="252"/>
    </location>
</feature>
<evidence type="ECO:0000256" key="4">
    <source>
        <dbReference type="SAM" id="MobiDB-lite"/>
    </source>
</evidence>
<keyword evidence="3" id="KW-0539">Nucleus</keyword>
<feature type="compositionally biased region" description="Low complexity" evidence="4">
    <location>
        <begin position="253"/>
        <end position="263"/>
    </location>
</feature>
<organism evidence="5 6">
    <name type="scientific">Podospora aff. communis PSN243</name>
    <dbReference type="NCBI Taxonomy" id="3040156"/>
    <lineage>
        <taxon>Eukaryota</taxon>
        <taxon>Fungi</taxon>
        <taxon>Dikarya</taxon>
        <taxon>Ascomycota</taxon>
        <taxon>Pezizomycotina</taxon>
        <taxon>Sordariomycetes</taxon>
        <taxon>Sordariomycetidae</taxon>
        <taxon>Sordariales</taxon>
        <taxon>Podosporaceae</taxon>
        <taxon>Podospora</taxon>
    </lineage>
</organism>
<keyword evidence="2" id="KW-0677">Repeat</keyword>
<dbReference type="PANTHER" id="PTHR46543:SF2">
    <property type="entry name" value="AGAP013096-PA"/>
    <property type="match status" value="1"/>
</dbReference>
<reference evidence="5" key="1">
    <citation type="journal article" date="2023" name="Mol. Phylogenet. Evol.">
        <title>Genome-scale phylogeny and comparative genomics of the fungal order Sordariales.</title>
        <authorList>
            <person name="Hensen N."/>
            <person name="Bonometti L."/>
            <person name="Westerberg I."/>
            <person name="Brannstrom I.O."/>
            <person name="Guillou S."/>
            <person name="Cros-Aarteil S."/>
            <person name="Calhoun S."/>
            <person name="Haridas S."/>
            <person name="Kuo A."/>
            <person name="Mondo S."/>
            <person name="Pangilinan J."/>
            <person name="Riley R."/>
            <person name="LaButti K."/>
            <person name="Andreopoulos B."/>
            <person name="Lipzen A."/>
            <person name="Chen C."/>
            <person name="Yan M."/>
            <person name="Daum C."/>
            <person name="Ng V."/>
            <person name="Clum A."/>
            <person name="Steindorff A."/>
            <person name="Ohm R.A."/>
            <person name="Martin F."/>
            <person name="Silar P."/>
            <person name="Natvig D.O."/>
            <person name="Lalanne C."/>
            <person name="Gautier V."/>
            <person name="Ament-Velasquez S.L."/>
            <person name="Kruys A."/>
            <person name="Hutchinson M.I."/>
            <person name="Powell A.J."/>
            <person name="Barry K."/>
            <person name="Miller A.N."/>
            <person name="Grigoriev I.V."/>
            <person name="Debuchy R."/>
            <person name="Gladieux P."/>
            <person name="Hiltunen Thoren M."/>
            <person name="Johannesson H."/>
        </authorList>
    </citation>
    <scope>NUCLEOTIDE SEQUENCE</scope>
    <source>
        <strain evidence="5">PSN243</strain>
    </source>
</reference>
<protein>
    <submittedName>
        <fullName evidence="5">Uncharacterized protein</fullName>
    </submittedName>
</protein>
<dbReference type="AlphaFoldDB" id="A0AAV9GPQ6"/>
<comment type="subcellular location">
    <subcellularLocation>
        <location evidence="1">Nucleus</location>
    </subcellularLocation>
</comment>
<feature type="compositionally biased region" description="Low complexity" evidence="4">
    <location>
        <begin position="224"/>
        <end position="237"/>
    </location>
</feature>
<feature type="compositionally biased region" description="Pro residues" evidence="4">
    <location>
        <begin position="148"/>
        <end position="165"/>
    </location>
</feature>
<name>A0AAV9GPQ6_9PEZI</name>
<evidence type="ECO:0000313" key="5">
    <source>
        <dbReference type="EMBL" id="KAK4449510.1"/>
    </source>
</evidence>
<dbReference type="Proteomes" id="UP001321760">
    <property type="component" value="Unassembled WGS sequence"/>
</dbReference>
<feature type="compositionally biased region" description="Pro residues" evidence="4">
    <location>
        <begin position="380"/>
        <end position="389"/>
    </location>
</feature>
<feature type="region of interest" description="Disordered" evidence="4">
    <location>
        <begin position="1"/>
        <end position="51"/>
    </location>
</feature>
<feature type="compositionally biased region" description="Low complexity" evidence="4">
    <location>
        <begin position="523"/>
        <end position="537"/>
    </location>
</feature>
<reference evidence="5" key="2">
    <citation type="submission" date="2023-05" db="EMBL/GenBank/DDBJ databases">
        <authorList>
            <consortium name="Lawrence Berkeley National Laboratory"/>
            <person name="Steindorff A."/>
            <person name="Hensen N."/>
            <person name="Bonometti L."/>
            <person name="Westerberg I."/>
            <person name="Brannstrom I.O."/>
            <person name="Guillou S."/>
            <person name="Cros-Aarteil S."/>
            <person name="Calhoun S."/>
            <person name="Haridas S."/>
            <person name="Kuo A."/>
            <person name="Mondo S."/>
            <person name="Pangilinan J."/>
            <person name="Riley R."/>
            <person name="Labutti K."/>
            <person name="Andreopoulos B."/>
            <person name="Lipzen A."/>
            <person name="Chen C."/>
            <person name="Yanf M."/>
            <person name="Daum C."/>
            <person name="Ng V."/>
            <person name="Clum A."/>
            <person name="Ohm R."/>
            <person name="Martin F."/>
            <person name="Silar P."/>
            <person name="Natvig D."/>
            <person name="Lalanne C."/>
            <person name="Gautier V."/>
            <person name="Ament-Velasquez S.L."/>
            <person name="Kruys A."/>
            <person name="Hutchinson M.I."/>
            <person name="Powell A.J."/>
            <person name="Barry K."/>
            <person name="Miller A.N."/>
            <person name="Grigoriev I.V."/>
            <person name="Debuchy R."/>
            <person name="Gladieux P."/>
            <person name="Thoren M.H."/>
            <person name="Johannesson H."/>
        </authorList>
    </citation>
    <scope>NUCLEOTIDE SEQUENCE</scope>
    <source>
        <strain evidence="5">PSN243</strain>
    </source>
</reference>
<feature type="compositionally biased region" description="Low complexity" evidence="4">
    <location>
        <begin position="405"/>
        <end position="435"/>
    </location>
</feature>
<feature type="compositionally biased region" description="Polar residues" evidence="4">
    <location>
        <begin position="602"/>
        <end position="619"/>
    </location>
</feature>
<feature type="compositionally biased region" description="Acidic residues" evidence="4">
    <location>
        <begin position="622"/>
        <end position="638"/>
    </location>
</feature>
<dbReference type="InterPro" id="IPR051644">
    <property type="entry name" value="TRAMP_AT-DNA-binding"/>
</dbReference>
<dbReference type="PANTHER" id="PTHR46543">
    <property type="entry name" value="ZINC FINGER CCHC DOMAIN-CONTAINING PROTEIN 7"/>
    <property type="match status" value="1"/>
</dbReference>
<dbReference type="GO" id="GO:0071038">
    <property type="term" value="P:TRAMP-dependent tRNA surveillance pathway"/>
    <property type="evidence" value="ECO:0007669"/>
    <property type="project" value="TreeGrafter"/>
</dbReference>
<evidence type="ECO:0000256" key="1">
    <source>
        <dbReference type="ARBA" id="ARBA00004123"/>
    </source>
</evidence>
<feature type="compositionally biased region" description="Basic and acidic residues" evidence="4">
    <location>
        <begin position="1"/>
        <end position="10"/>
    </location>
</feature>
<evidence type="ECO:0000256" key="3">
    <source>
        <dbReference type="ARBA" id="ARBA00023242"/>
    </source>
</evidence>
<evidence type="ECO:0000313" key="6">
    <source>
        <dbReference type="Proteomes" id="UP001321760"/>
    </source>
</evidence>
<gene>
    <name evidence="5" type="ORF">QBC34DRAFT_405187</name>
</gene>
<dbReference type="GO" id="GO:0031499">
    <property type="term" value="C:TRAMP complex"/>
    <property type="evidence" value="ECO:0007669"/>
    <property type="project" value="TreeGrafter"/>
</dbReference>
<feature type="compositionally biased region" description="Low complexity" evidence="4">
    <location>
        <begin position="445"/>
        <end position="488"/>
    </location>
</feature>
<dbReference type="GO" id="GO:0071039">
    <property type="term" value="P:nuclear polyadenylation-dependent CUT catabolic process"/>
    <property type="evidence" value="ECO:0007669"/>
    <property type="project" value="TreeGrafter"/>
</dbReference>
<feature type="compositionally biased region" description="Basic and acidic residues" evidence="4">
    <location>
        <begin position="170"/>
        <end position="179"/>
    </location>
</feature>
<proteinExistence type="predicted"/>
<evidence type="ECO:0000256" key="2">
    <source>
        <dbReference type="ARBA" id="ARBA00022737"/>
    </source>
</evidence>
<comment type="caution">
    <text evidence="5">The sequence shown here is derived from an EMBL/GenBank/DDBJ whole genome shotgun (WGS) entry which is preliminary data.</text>
</comment>
<feature type="compositionally biased region" description="Basic and acidic residues" evidence="4">
    <location>
        <begin position="591"/>
        <end position="601"/>
    </location>
</feature>
<keyword evidence="6" id="KW-1185">Reference proteome</keyword>
<dbReference type="GO" id="GO:0071037">
    <property type="term" value="P:nuclear polyadenylation-dependent snRNA catabolic process"/>
    <property type="evidence" value="ECO:0007669"/>
    <property type="project" value="TreeGrafter"/>
</dbReference>
<dbReference type="EMBL" id="MU865937">
    <property type="protein sequence ID" value="KAK4449510.1"/>
    <property type="molecule type" value="Genomic_DNA"/>
</dbReference>
<dbReference type="GO" id="GO:0003723">
    <property type="term" value="F:RNA binding"/>
    <property type="evidence" value="ECO:0007669"/>
    <property type="project" value="TreeGrafter"/>
</dbReference>
<feature type="region of interest" description="Disordered" evidence="4">
    <location>
        <begin position="320"/>
        <end position="638"/>
    </location>
</feature>
<sequence length="638" mass="68668">MPPIRKEKNQKVAGGVLAGGVEKKRKGPKPKPLSERVQSWTFDKPKTRQERSYTRERKIEVLMYLVKHRIPFEKSYRKVARRRIGQYNEDADVPEVGPDGRRVWFRSPTYKEASEFWKIPVATISNWWDHREKILDGTGIELPKKPEAPPGGGGPPKPPKPAKPPVDPEEAARLKEQQKEWLAVRGYRAIMKANPQPVPKRARTTPVPILPAGHEALPQPPLQPRQQNQQQPQQGPHPQAPPRTGVPPPAQAPAPAQAQAQLPTKPPFPHHVVYVGQLPESGVFLQHPAAVAGYVPPSAGGPNPWVVLYYGAAPGTPGGFPSPEVPPSLNGQVKIWQPPNGQPPNSHPLNGRPPIAVPAVSTGYAPPPVQQGPVHRSPHPVAPPQPHPPQQASQQQRPVQPPAPQQVQRQGPPQQQQQQQQQPQQQQHQQQRPEQQQPPTPTSQPHPAKSGPQPAANAPSAQQSTSPEPFPGAAAFSAAPPAPVTLTPAHKRGPVPGSKRGPPRRSMLSMPGVGPFKASSLWPTPNGTTGTAATTTNSPPLSAQPDAADSAHPSLLTAAPAQDVHPQPGQHQVTLDTPSEHSPAVPSSEDSAERHGHENHNDNSSNSGDESTPYATPNSGAADDEDMADAEAPESEED</sequence>